<dbReference type="Pfam" id="PF00753">
    <property type="entry name" value="Lactamase_B"/>
    <property type="match status" value="1"/>
</dbReference>
<dbReference type="InterPro" id="IPR001279">
    <property type="entry name" value="Metallo-B-lactamas"/>
</dbReference>
<evidence type="ECO:0000313" key="2">
    <source>
        <dbReference type="EMBL" id="HGZ11422.1"/>
    </source>
</evidence>
<dbReference type="CDD" id="cd07713">
    <property type="entry name" value="DHPS-like_MBL-fold"/>
    <property type="match status" value="1"/>
</dbReference>
<dbReference type="EMBL" id="DTKJ01000029">
    <property type="protein sequence ID" value="HGZ11422.1"/>
    <property type="molecule type" value="Genomic_DNA"/>
</dbReference>
<dbReference type="GO" id="GO:0016740">
    <property type="term" value="F:transferase activity"/>
    <property type="evidence" value="ECO:0007669"/>
    <property type="project" value="TreeGrafter"/>
</dbReference>
<dbReference type="SMART" id="SM00849">
    <property type="entry name" value="Lactamase_B"/>
    <property type="match status" value="1"/>
</dbReference>
<dbReference type="InterPro" id="IPR052926">
    <property type="entry name" value="Metallo-beta-lactamase_dom"/>
</dbReference>
<dbReference type="PANTHER" id="PTHR13754:SF18">
    <property type="entry name" value="7,8-DIHYDROPTERIN-6-METHYL-4-(BETA-D-RIBOFURANOSYL)-AMINOBENZENE-5'-PHOSPHATE SYNTHASE"/>
    <property type="match status" value="1"/>
</dbReference>
<dbReference type="GO" id="GO:0016787">
    <property type="term" value="F:hydrolase activity"/>
    <property type="evidence" value="ECO:0007669"/>
    <property type="project" value="UniProtKB-KW"/>
</dbReference>
<protein>
    <submittedName>
        <fullName evidence="2">MBL fold metallo-hydrolase</fullName>
    </submittedName>
</protein>
<gene>
    <name evidence="2" type="ORF">ENW48_04310</name>
</gene>
<dbReference type="PANTHER" id="PTHR13754">
    <property type="entry name" value="METALLO-BETA-LACTAMASE SUPERFAMILY PROTEIN"/>
    <property type="match status" value="1"/>
</dbReference>
<keyword evidence="2" id="KW-0378">Hydrolase</keyword>
<sequence>MQVDPCGKHLAEAAMELPALTSVTVEILVDNFFDVFEPSKPGLVERVVPGRLPKPLMAAHGLAFWLELNQNGRTTRILMDTANSPLPLFNNLEALGHDPGEVDALVVSHGHPDHYGGLLEFLKKRGPGLPVYLHEDCFFPKLLITPRGRIGPWKLERQDLVAQGVKLHENRGPALVLDQALLSGTVEATTPYETPLPGAKRLVGDREENDPFSDEQALVVKVRGRGLVVVGGCCHPGVINMVKYAQKLTGEKQVAAILGGFHLTVGGEHLIRETIQGLRELEPEIILAGHCTGFKALTQLALSFPDNFMVSCVGTKLMVGA</sequence>
<feature type="domain" description="Metallo-beta-lactamase" evidence="1">
    <location>
        <begin position="60"/>
        <end position="290"/>
    </location>
</feature>
<dbReference type="InterPro" id="IPR041712">
    <property type="entry name" value="DHPS-like_MBL-fold"/>
</dbReference>
<organism evidence="2">
    <name type="scientific">Desulfobacca acetoxidans</name>
    <dbReference type="NCBI Taxonomy" id="60893"/>
    <lineage>
        <taxon>Bacteria</taxon>
        <taxon>Pseudomonadati</taxon>
        <taxon>Thermodesulfobacteriota</taxon>
        <taxon>Desulfobaccia</taxon>
        <taxon>Desulfobaccales</taxon>
        <taxon>Desulfobaccaceae</taxon>
        <taxon>Desulfobacca</taxon>
    </lineage>
</organism>
<evidence type="ECO:0000259" key="1">
    <source>
        <dbReference type="SMART" id="SM00849"/>
    </source>
</evidence>
<dbReference type="Gene3D" id="3.60.15.10">
    <property type="entry name" value="Ribonuclease Z/Hydroxyacylglutathione hydrolase-like"/>
    <property type="match status" value="1"/>
</dbReference>
<dbReference type="AlphaFoldDB" id="A0A7C5EN09"/>
<name>A0A7C5EN09_9BACT</name>
<accession>A0A7C5EN09</accession>
<proteinExistence type="predicted"/>
<dbReference type="SUPFAM" id="SSF56281">
    <property type="entry name" value="Metallo-hydrolase/oxidoreductase"/>
    <property type="match status" value="1"/>
</dbReference>
<reference evidence="2" key="1">
    <citation type="journal article" date="2020" name="mSystems">
        <title>Genome- and Community-Level Interaction Insights into Carbon Utilization and Element Cycling Functions of Hydrothermarchaeota in Hydrothermal Sediment.</title>
        <authorList>
            <person name="Zhou Z."/>
            <person name="Liu Y."/>
            <person name="Xu W."/>
            <person name="Pan J."/>
            <person name="Luo Z.H."/>
            <person name="Li M."/>
        </authorList>
    </citation>
    <scope>NUCLEOTIDE SEQUENCE [LARGE SCALE GENOMIC DNA]</scope>
    <source>
        <strain evidence="2">SpSt-853</strain>
    </source>
</reference>
<dbReference type="InterPro" id="IPR036866">
    <property type="entry name" value="RibonucZ/Hydroxyglut_hydro"/>
</dbReference>
<comment type="caution">
    <text evidence="2">The sequence shown here is derived from an EMBL/GenBank/DDBJ whole genome shotgun (WGS) entry which is preliminary data.</text>
</comment>